<keyword evidence="1" id="KW-0732">Signal</keyword>
<evidence type="ECO:0000259" key="2">
    <source>
        <dbReference type="Pfam" id="PF00149"/>
    </source>
</evidence>
<dbReference type="SUPFAM" id="SSF56300">
    <property type="entry name" value="Metallo-dependent phosphatases"/>
    <property type="match status" value="1"/>
</dbReference>
<dbReference type="AlphaFoldDB" id="A0A9W7FFC8"/>
<dbReference type="PANTHER" id="PTHR36492">
    <property type="match status" value="1"/>
</dbReference>
<name>A0A9W7FFC8_9STRA</name>
<sequence length="392" mass="43918">MVWVALLLTILLLPLVNPLSLPVVNTGAPVTRVFAISDLHVDAPPNLAWVEALERRPPLDASTPEHHALLVAGDVSCDLGRLEKTLRCLRKTYDSVFYVPGNHEKWSDGYADSLEKLDAVLETAHACDCRTAPAKLVAESSDEGGIIVAPLFSWYHASFDTEPELPSKNSATFARRWQDFRRCSWPEEVASAQDLNSQDTSLAEYFAALNDCDAILQSRTDGDTLLTLSHFLPSIRLLPEKRFMVEPMLAKVVGSSFLGKQVRELQPDLHVFGHSHIPIDLEIDGTLHVQWPLGSVKEQKRQCERISREGPLEVARSSCTVSCRWPGDGQRTVWGSYYSRTEREPERTDLAPWVIERQTPLKERKRSKGPLFVTKEWVDSKKVEGAADDDKA</sequence>
<feature type="domain" description="Calcineurin-like phosphoesterase" evidence="2">
    <location>
        <begin position="32"/>
        <end position="278"/>
    </location>
</feature>
<evidence type="ECO:0000313" key="4">
    <source>
        <dbReference type="Proteomes" id="UP001165160"/>
    </source>
</evidence>
<accession>A0A9W7FFC8</accession>
<gene>
    <name evidence="3" type="ORF">TrVE_jg3308</name>
</gene>
<feature type="chain" id="PRO_5040905359" description="Calcineurin-like phosphoesterase domain-containing protein" evidence="1">
    <location>
        <begin position="19"/>
        <end position="392"/>
    </location>
</feature>
<comment type="caution">
    <text evidence="3">The sequence shown here is derived from an EMBL/GenBank/DDBJ whole genome shotgun (WGS) entry which is preliminary data.</text>
</comment>
<protein>
    <recommendedName>
        <fullName evidence="2">Calcineurin-like phosphoesterase domain-containing protein</fullName>
    </recommendedName>
</protein>
<proteinExistence type="predicted"/>
<feature type="signal peptide" evidence="1">
    <location>
        <begin position="1"/>
        <end position="18"/>
    </location>
</feature>
<dbReference type="CDD" id="cd00838">
    <property type="entry name" value="MPP_superfamily"/>
    <property type="match status" value="1"/>
</dbReference>
<evidence type="ECO:0000313" key="3">
    <source>
        <dbReference type="EMBL" id="GMI11033.1"/>
    </source>
</evidence>
<dbReference type="InterPro" id="IPR004843">
    <property type="entry name" value="Calcineurin-like_PHP"/>
</dbReference>
<keyword evidence="4" id="KW-1185">Reference proteome</keyword>
<organism evidence="3 4">
    <name type="scientific">Triparma verrucosa</name>
    <dbReference type="NCBI Taxonomy" id="1606542"/>
    <lineage>
        <taxon>Eukaryota</taxon>
        <taxon>Sar</taxon>
        <taxon>Stramenopiles</taxon>
        <taxon>Ochrophyta</taxon>
        <taxon>Bolidophyceae</taxon>
        <taxon>Parmales</taxon>
        <taxon>Triparmaceae</taxon>
        <taxon>Triparma</taxon>
    </lineage>
</organism>
<dbReference type="EMBL" id="BRXX01000424">
    <property type="protein sequence ID" value="GMI11033.1"/>
    <property type="molecule type" value="Genomic_DNA"/>
</dbReference>
<dbReference type="GO" id="GO:0016787">
    <property type="term" value="F:hydrolase activity"/>
    <property type="evidence" value="ECO:0007669"/>
    <property type="project" value="InterPro"/>
</dbReference>
<dbReference type="InterPro" id="IPR052963">
    <property type="entry name" value="Pantetheine_PDE"/>
</dbReference>
<dbReference type="Gene3D" id="3.60.21.10">
    <property type="match status" value="1"/>
</dbReference>
<dbReference type="PANTHER" id="PTHR36492:SF2">
    <property type="entry name" value="[ACYL-CARRIER-PROTEIN] PHOSPHODIESTERASE PPTH"/>
    <property type="match status" value="1"/>
</dbReference>
<dbReference type="Pfam" id="PF00149">
    <property type="entry name" value="Metallophos"/>
    <property type="match status" value="1"/>
</dbReference>
<dbReference type="Proteomes" id="UP001165160">
    <property type="component" value="Unassembled WGS sequence"/>
</dbReference>
<reference evidence="4" key="1">
    <citation type="journal article" date="2023" name="Commun. Biol.">
        <title>Genome analysis of Parmales, the sister group of diatoms, reveals the evolutionary specialization of diatoms from phago-mixotrophs to photoautotrophs.</title>
        <authorList>
            <person name="Ban H."/>
            <person name="Sato S."/>
            <person name="Yoshikawa S."/>
            <person name="Yamada K."/>
            <person name="Nakamura Y."/>
            <person name="Ichinomiya M."/>
            <person name="Sato N."/>
            <person name="Blanc-Mathieu R."/>
            <person name="Endo H."/>
            <person name="Kuwata A."/>
            <person name="Ogata H."/>
        </authorList>
    </citation>
    <scope>NUCLEOTIDE SEQUENCE [LARGE SCALE GENOMIC DNA]</scope>
    <source>
        <strain evidence="4">NIES 3699</strain>
    </source>
</reference>
<evidence type="ECO:0000256" key="1">
    <source>
        <dbReference type="SAM" id="SignalP"/>
    </source>
</evidence>
<dbReference type="InterPro" id="IPR029052">
    <property type="entry name" value="Metallo-depent_PP-like"/>
</dbReference>